<evidence type="ECO:0000259" key="2">
    <source>
        <dbReference type="Pfam" id="PF23536"/>
    </source>
</evidence>
<dbReference type="Proteomes" id="UP001304847">
    <property type="component" value="Unassembled WGS sequence"/>
</dbReference>
<dbReference type="RefSeq" id="WP_202155001.1">
    <property type="nucleotide sequence ID" value="NZ_JAYGOJ010000006.1"/>
</dbReference>
<evidence type="ECO:0000313" key="4">
    <source>
        <dbReference type="EMBL" id="QQX12746.1"/>
    </source>
</evidence>
<accession>A0A7U0LE02</accession>
<dbReference type="InterPro" id="IPR055397">
    <property type="entry name" value="TraK_C"/>
</dbReference>
<feature type="domain" description="TraK C-terminal" evidence="2">
    <location>
        <begin position="245"/>
        <end position="349"/>
    </location>
</feature>
<evidence type="ECO:0000313" key="5">
    <source>
        <dbReference type="Proteomes" id="UP001304847"/>
    </source>
</evidence>
<dbReference type="Pfam" id="PF23536">
    <property type="entry name" value="TraK_C"/>
    <property type="match status" value="1"/>
</dbReference>
<dbReference type="EMBL" id="JAYGOJ010000006">
    <property type="protein sequence ID" value="MEA9434694.1"/>
    <property type="molecule type" value="Genomic_DNA"/>
</dbReference>
<reference evidence="3 5" key="2">
    <citation type="submission" date="2023-12" db="EMBL/GenBank/DDBJ databases">
        <title>Characterization of antibiotic resistance in Aeromonas spp. in hospital effluent.</title>
        <authorList>
            <person name="Negoseki B.R.S."/>
            <person name="Krul D."/>
            <person name="Siqueira A.C."/>
            <person name="Almeida M."/>
            <person name="Mesa D."/>
            <person name="Conte D."/>
            <person name="Dalla-Costa L.M."/>
        </authorList>
    </citation>
    <scope>NUCLEOTIDE SEQUENCE [LARGE SCALE GENOMIC DNA]</scope>
    <source>
        <strain evidence="3 5">36v</strain>
    </source>
</reference>
<proteinExistence type="predicted"/>
<protein>
    <submittedName>
        <fullName evidence="4">Type-F conjugative transfer system secretin TraK</fullName>
    </submittedName>
</protein>
<feature type="signal peptide" evidence="1">
    <location>
        <begin position="1"/>
        <end position="20"/>
    </location>
</feature>
<name>A0A7U0LE02_AERCA</name>
<dbReference type="AlphaFoldDB" id="A0A7U0LE02"/>
<keyword evidence="1" id="KW-0732">Signal</keyword>
<sequence>MRIAPLSLTIALLLGSLAHAEGPLPLEVAHPEKLAADNPVQTVGGIISDSLGTPTSTPLPVNVPAMPEEQKLLLQMTQREQGKVSPSSNSPQNLELGESANDVWAEMVKSKYSPTQSLTVRPSGNVMVPVSLGLMNRIETNFKNVSVKTSDEAAVLEVDGGVLYLTINKSEAVGLILMEQGVPNSAINLTAVPVDVPPALVKVRIPMSGDMLNDAYQYQRKNREAEMVDKAISEEEEIVRSDRHTERIKEILRTTALGQVPAGFTLADDLSEVPRGYKVPCKFQGLTNKLGQRMVGAREYIDVVLVSNNTTYESNIKEEMCLSRDALAVGVMDAAALRAGASTEVYIVRDKNWSKKQQQMQTRPRLDNNGTFGLNGYRQVAGGKPFMPTTSAVK</sequence>
<reference evidence="4" key="1">
    <citation type="submission" date="2021-01" db="EMBL/GenBank/DDBJ databases">
        <title>GES Beta-lactamases isolated from hospital effluents in Brazil.</title>
        <authorList>
            <person name="Conte D."/>
            <person name="Mesa D."/>
            <person name="Palmeiro J.K."/>
            <person name="Dalla-Costa L.M."/>
        </authorList>
    </citation>
    <scope>NUCLEOTIDE SEQUENCE [LARGE SCALE GENOMIC DNA]</scope>
    <source>
        <strain evidence="4">Aero21</strain>
        <plasmid evidence="4">p1</plasmid>
    </source>
</reference>
<keyword evidence="5" id="KW-1185">Reference proteome</keyword>
<geneLocation type="plasmid" evidence="4">
    <name>p1</name>
</geneLocation>
<keyword evidence="4" id="KW-0614">Plasmid</keyword>
<gene>
    <name evidence="4" type="ORF">JC965_26855</name>
    <name evidence="3" type="ORF">VCX44_02415</name>
</gene>
<dbReference type="EMBL" id="CP068231">
    <property type="protein sequence ID" value="QQX12746.1"/>
    <property type="molecule type" value="Genomic_DNA"/>
</dbReference>
<evidence type="ECO:0000313" key="3">
    <source>
        <dbReference type="EMBL" id="MEA9434694.1"/>
    </source>
</evidence>
<evidence type="ECO:0000256" key="1">
    <source>
        <dbReference type="SAM" id="SignalP"/>
    </source>
</evidence>
<organism evidence="4">
    <name type="scientific">Aeromonas caviae</name>
    <name type="common">Aeromonas punctata</name>
    <dbReference type="NCBI Taxonomy" id="648"/>
    <lineage>
        <taxon>Bacteria</taxon>
        <taxon>Pseudomonadati</taxon>
        <taxon>Pseudomonadota</taxon>
        <taxon>Gammaproteobacteria</taxon>
        <taxon>Aeromonadales</taxon>
        <taxon>Aeromonadaceae</taxon>
        <taxon>Aeromonas</taxon>
    </lineage>
</organism>
<feature type="chain" id="PRO_5031460146" evidence="1">
    <location>
        <begin position="21"/>
        <end position="394"/>
    </location>
</feature>